<dbReference type="AlphaFoldDB" id="A0A450RT04"/>
<dbReference type="EMBL" id="CAADEW010000001">
    <property type="protein sequence ID" value="VFJ42306.1"/>
    <property type="molecule type" value="Genomic_DNA"/>
</dbReference>
<organism evidence="2">
    <name type="scientific">Candidatus Kentrum sp. FW</name>
    <dbReference type="NCBI Taxonomy" id="2126338"/>
    <lineage>
        <taxon>Bacteria</taxon>
        <taxon>Pseudomonadati</taxon>
        <taxon>Pseudomonadota</taxon>
        <taxon>Gammaproteobacteria</taxon>
        <taxon>Candidatus Kentrum</taxon>
    </lineage>
</organism>
<keyword evidence="2" id="KW-0489">Methyltransferase</keyword>
<proteinExistence type="predicted"/>
<sequence>MKQSDLFQEKAEGWDADDKHRRLASAVSDAILRQVSFHERMHVMDFGAGTGLVSAAIAPLVGKITALDTSEAMLEQLVAKPELRGKVEAVCQDITRNITDNPLGIKFDRIVSAMTMHHVQDTHQLIYTFAEHAKPGAVIALADLDKEDGTFHPAGTQGVFHHGFDRDGFRAILEEHGFGDVRFVTAHSIPREGKDYPVFLCVATKQRDQENSA</sequence>
<dbReference type="SUPFAM" id="SSF53335">
    <property type="entry name" value="S-adenosyl-L-methionine-dependent methyltransferases"/>
    <property type="match status" value="1"/>
</dbReference>
<gene>
    <name evidence="2" type="ORF">BECKFW1821A_GA0114235_100165</name>
</gene>
<name>A0A450RT04_9GAMM</name>
<dbReference type="InterPro" id="IPR029063">
    <property type="entry name" value="SAM-dependent_MTases_sf"/>
</dbReference>
<dbReference type="GO" id="GO:0032259">
    <property type="term" value="P:methylation"/>
    <property type="evidence" value="ECO:0007669"/>
    <property type="project" value="UniProtKB-KW"/>
</dbReference>
<evidence type="ECO:0000256" key="1">
    <source>
        <dbReference type="ARBA" id="ARBA00022679"/>
    </source>
</evidence>
<keyword evidence="1 2" id="KW-0808">Transferase</keyword>
<accession>A0A450RT04</accession>
<dbReference type="GO" id="GO:0008168">
    <property type="term" value="F:methyltransferase activity"/>
    <property type="evidence" value="ECO:0007669"/>
    <property type="project" value="UniProtKB-KW"/>
</dbReference>
<dbReference type="CDD" id="cd02440">
    <property type="entry name" value="AdoMet_MTases"/>
    <property type="match status" value="1"/>
</dbReference>
<reference evidence="2" key="1">
    <citation type="submission" date="2019-02" db="EMBL/GenBank/DDBJ databases">
        <authorList>
            <person name="Gruber-Vodicka R. H."/>
            <person name="Seah K. B. B."/>
        </authorList>
    </citation>
    <scope>NUCLEOTIDE SEQUENCE</scope>
    <source>
        <strain evidence="2">BECK_BZ15</strain>
    </source>
</reference>
<dbReference type="Gene3D" id="3.40.50.150">
    <property type="entry name" value="Vaccinia Virus protein VP39"/>
    <property type="match status" value="1"/>
</dbReference>
<evidence type="ECO:0000313" key="2">
    <source>
        <dbReference type="EMBL" id="VFJ42306.1"/>
    </source>
</evidence>
<dbReference type="Pfam" id="PF13489">
    <property type="entry name" value="Methyltransf_23"/>
    <property type="match status" value="1"/>
</dbReference>
<protein>
    <submittedName>
        <fullName evidence="2">Methyltransferase domain-containing protein</fullName>
    </submittedName>
</protein>
<dbReference type="PANTHER" id="PTHR43861:SF3">
    <property type="entry name" value="PUTATIVE (AFU_ORTHOLOGUE AFUA_2G14390)-RELATED"/>
    <property type="match status" value="1"/>
</dbReference>
<dbReference type="PANTHER" id="PTHR43861">
    <property type="entry name" value="TRANS-ACONITATE 2-METHYLTRANSFERASE-RELATED"/>
    <property type="match status" value="1"/>
</dbReference>